<keyword evidence="2" id="KW-1185">Reference proteome</keyword>
<keyword evidence="1" id="KW-0472">Membrane</keyword>
<feature type="transmembrane region" description="Helical" evidence="1">
    <location>
        <begin position="20"/>
        <end position="39"/>
    </location>
</feature>
<dbReference type="Proteomes" id="UP000036681">
    <property type="component" value="Unplaced"/>
</dbReference>
<accession>A0A0M3I0N3</accession>
<dbReference type="WBParaSite" id="ALUE_0000971301-mRNA-1">
    <property type="protein sequence ID" value="ALUE_0000971301-mRNA-1"/>
    <property type="gene ID" value="ALUE_0000971301"/>
</dbReference>
<organism evidence="2 3">
    <name type="scientific">Ascaris lumbricoides</name>
    <name type="common">Giant roundworm</name>
    <dbReference type="NCBI Taxonomy" id="6252"/>
    <lineage>
        <taxon>Eukaryota</taxon>
        <taxon>Metazoa</taxon>
        <taxon>Ecdysozoa</taxon>
        <taxon>Nematoda</taxon>
        <taxon>Chromadorea</taxon>
        <taxon>Rhabditida</taxon>
        <taxon>Spirurina</taxon>
        <taxon>Ascaridomorpha</taxon>
        <taxon>Ascaridoidea</taxon>
        <taxon>Ascarididae</taxon>
        <taxon>Ascaris</taxon>
    </lineage>
</organism>
<evidence type="ECO:0000256" key="1">
    <source>
        <dbReference type="SAM" id="Phobius"/>
    </source>
</evidence>
<evidence type="ECO:0000313" key="2">
    <source>
        <dbReference type="Proteomes" id="UP000036681"/>
    </source>
</evidence>
<name>A0A0M3I0N3_ASCLU</name>
<reference evidence="3" key="1">
    <citation type="submission" date="2017-02" db="UniProtKB">
        <authorList>
            <consortium name="WormBaseParasite"/>
        </authorList>
    </citation>
    <scope>IDENTIFICATION</scope>
</reference>
<keyword evidence="1" id="KW-1133">Transmembrane helix</keyword>
<sequence>MNNSTEIDDTRETFLKIVSWAYVATAILLVVCFSMFLCFDGRRRTKRFSFEDIEFNVRRSIV</sequence>
<protein>
    <submittedName>
        <fullName evidence="3">Transmembrane protein</fullName>
    </submittedName>
</protein>
<dbReference type="AlphaFoldDB" id="A0A0M3I0N3"/>
<proteinExistence type="predicted"/>
<evidence type="ECO:0000313" key="3">
    <source>
        <dbReference type="WBParaSite" id="ALUE_0000971301-mRNA-1"/>
    </source>
</evidence>
<keyword evidence="1" id="KW-0812">Transmembrane</keyword>